<evidence type="ECO:0000256" key="5">
    <source>
        <dbReference type="ARBA" id="ARBA00023274"/>
    </source>
</evidence>
<evidence type="ECO:0000256" key="1">
    <source>
        <dbReference type="ARBA" id="ARBA00009356"/>
    </source>
</evidence>
<dbReference type="SUPFAM" id="SSF56053">
    <property type="entry name" value="Ribosomal protein L6"/>
    <property type="match status" value="2"/>
</dbReference>
<proteinExistence type="inferred from homology"/>
<dbReference type="PROSITE" id="PS00525">
    <property type="entry name" value="RIBOSOMAL_L6_1"/>
    <property type="match status" value="1"/>
</dbReference>
<evidence type="ECO:0000256" key="3">
    <source>
        <dbReference type="ARBA" id="ARBA00022884"/>
    </source>
</evidence>
<dbReference type="NCBIfam" id="TIGR03654">
    <property type="entry name" value="L6_bact"/>
    <property type="match status" value="1"/>
</dbReference>
<dbReference type="PRINTS" id="PR00059">
    <property type="entry name" value="RIBOSOMALL6"/>
</dbReference>
<dbReference type="PIRSF" id="PIRSF002162">
    <property type="entry name" value="Ribosomal_L6"/>
    <property type="match status" value="1"/>
</dbReference>
<dbReference type="AlphaFoldDB" id="A0A0G0YH24"/>
<keyword evidence="2 6" id="KW-0699">rRNA-binding</keyword>
<sequence>MSRIGKLPIIIPQGVTVNLNDRVVKVVGPKGTLEYEHSPLIKVTTNDADIRIELAEDNQKARELWGLVRTLLSNMIEGVSKGFEKQLEIVGIGYRAQMQGSKLVLNVGYSHPVDVVPPEGINLKVEKNTITVSGFDKQLVGEVAAKIRSVRKPEPYKGKGIKYSNEYIRRKAGKAAKAR</sequence>
<dbReference type="FunFam" id="3.90.930.12:FF:000001">
    <property type="entry name" value="50S ribosomal protein L6"/>
    <property type="match status" value="1"/>
</dbReference>
<evidence type="ECO:0000313" key="11">
    <source>
        <dbReference type="Proteomes" id="UP000033869"/>
    </source>
</evidence>
<reference evidence="10 11" key="1">
    <citation type="journal article" date="2015" name="Nature">
        <title>rRNA introns, odd ribosomes, and small enigmatic genomes across a large radiation of phyla.</title>
        <authorList>
            <person name="Brown C.T."/>
            <person name="Hug L.A."/>
            <person name="Thomas B.C."/>
            <person name="Sharon I."/>
            <person name="Castelle C.J."/>
            <person name="Singh A."/>
            <person name="Wilkins M.J."/>
            <person name="Williams K.H."/>
            <person name="Banfield J.F."/>
        </authorList>
    </citation>
    <scope>NUCLEOTIDE SEQUENCE [LARGE SCALE GENOMIC DNA]</scope>
</reference>
<evidence type="ECO:0000256" key="4">
    <source>
        <dbReference type="ARBA" id="ARBA00022980"/>
    </source>
</evidence>
<feature type="domain" description="Large ribosomal subunit protein uL6 alpha-beta" evidence="9">
    <location>
        <begin position="90"/>
        <end position="163"/>
    </location>
</feature>
<dbReference type="FunFam" id="3.90.930.12:FF:000002">
    <property type="entry name" value="50S ribosomal protein L6"/>
    <property type="match status" value="1"/>
</dbReference>
<dbReference type="PATRIC" id="fig|1618344.3.peg.989"/>
<evidence type="ECO:0000256" key="8">
    <source>
        <dbReference type="RuleBase" id="RU003870"/>
    </source>
</evidence>
<comment type="subunit">
    <text evidence="6">Part of the 50S ribosomal subunit.</text>
</comment>
<accession>A0A0G0YH24</accession>
<dbReference type="GO" id="GO:0019843">
    <property type="term" value="F:rRNA binding"/>
    <property type="evidence" value="ECO:0007669"/>
    <property type="project" value="UniProtKB-UniRule"/>
</dbReference>
<dbReference type="HAMAP" id="MF_01365_B">
    <property type="entry name" value="Ribosomal_uL6_B"/>
    <property type="match status" value="1"/>
</dbReference>
<dbReference type="Proteomes" id="UP000033869">
    <property type="component" value="Unassembled WGS sequence"/>
</dbReference>
<evidence type="ECO:0000256" key="2">
    <source>
        <dbReference type="ARBA" id="ARBA00022730"/>
    </source>
</evidence>
<protein>
    <recommendedName>
        <fullName evidence="6">Large ribosomal subunit protein uL6</fullName>
    </recommendedName>
</protein>
<dbReference type="GO" id="GO:0002181">
    <property type="term" value="P:cytoplasmic translation"/>
    <property type="evidence" value="ECO:0007669"/>
    <property type="project" value="TreeGrafter"/>
</dbReference>
<comment type="similarity">
    <text evidence="1 6 7">Belongs to the universal ribosomal protein uL6 family.</text>
</comment>
<evidence type="ECO:0000256" key="7">
    <source>
        <dbReference type="RuleBase" id="RU003869"/>
    </source>
</evidence>
<evidence type="ECO:0000259" key="9">
    <source>
        <dbReference type="Pfam" id="PF00347"/>
    </source>
</evidence>
<comment type="caution">
    <text evidence="10">The sequence shown here is derived from an EMBL/GenBank/DDBJ whole genome shotgun (WGS) entry which is preliminary data.</text>
</comment>
<evidence type="ECO:0000256" key="6">
    <source>
        <dbReference type="HAMAP-Rule" id="MF_01365"/>
    </source>
</evidence>
<dbReference type="InterPro" id="IPR036789">
    <property type="entry name" value="Ribosomal_uL6-like_a/b-dom_sf"/>
</dbReference>
<keyword evidence="4 6" id="KW-0689">Ribosomal protein</keyword>
<evidence type="ECO:0000313" key="10">
    <source>
        <dbReference type="EMBL" id="KKS08851.1"/>
    </source>
</evidence>
<dbReference type="Gene3D" id="3.90.930.12">
    <property type="entry name" value="Ribosomal protein L6, alpha-beta domain"/>
    <property type="match status" value="2"/>
</dbReference>
<dbReference type="InterPro" id="IPR019906">
    <property type="entry name" value="Ribosomal_uL6_bac-type"/>
</dbReference>
<dbReference type="PANTHER" id="PTHR11655">
    <property type="entry name" value="60S/50S RIBOSOMAL PROTEIN L6/L9"/>
    <property type="match status" value="1"/>
</dbReference>
<keyword evidence="3 6" id="KW-0694">RNA-binding</keyword>
<dbReference type="GO" id="GO:0022625">
    <property type="term" value="C:cytosolic large ribosomal subunit"/>
    <property type="evidence" value="ECO:0007669"/>
    <property type="project" value="UniProtKB-UniRule"/>
</dbReference>
<gene>
    <name evidence="6" type="primary">rplF</name>
    <name evidence="10" type="ORF">UU65_C0004G0062</name>
</gene>
<dbReference type="InterPro" id="IPR020040">
    <property type="entry name" value="Ribosomal_uL6_a/b-dom"/>
</dbReference>
<dbReference type="PANTHER" id="PTHR11655:SF14">
    <property type="entry name" value="LARGE RIBOSOMAL SUBUNIT PROTEIN UL6M"/>
    <property type="match status" value="1"/>
</dbReference>
<feature type="domain" description="Large ribosomal subunit protein uL6 alpha-beta" evidence="9">
    <location>
        <begin position="11"/>
        <end position="82"/>
    </location>
</feature>
<dbReference type="InterPro" id="IPR000702">
    <property type="entry name" value="Ribosomal_uL6-like"/>
</dbReference>
<comment type="function">
    <text evidence="6 8">This protein binds to the 23S rRNA, and is important in its secondary structure. It is located near the subunit interface in the base of the L7/L12 stalk, and near the tRNA binding site of the peptidyltransferase center.</text>
</comment>
<organism evidence="10 11">
    <name type="scientific">candidate division CPR2 bacterium GW2011_GWC1_41_48</name>
    <dbReference type="NCBI Taxonomy" id="1618344"/>
    <lineage>
        <taxon>Bacteria</taxon>
        <taxon>Bacteria division CPR2</taxon>
    </lineage>
</organism>
<dbReference type="GO" id="GO:0003735">
    <property type="term" value="F:structural constituent of ribosome"/>
    <property type="evidence" value="ECO:0007669"/>
    <property type="project" value="UniProtKB-UniRule"/>
</dbReference>
<dbReference type="Pfam" id="PF00347">
    <property type="entry name" value="Ribosomal_L6"/>
    <property type="match status" value="2"/>
</dbReference>
<dbReference type="InterPro" id="IPR002358">
    <property type="entry name" value="Ribosomal_uL6_CS"/>
</dbReference>
<dbReference type="EMBL" id="LCBL01000004">
    <property type="protein sequence ID" value="KKS08851.1"/>
    <property type="molecule type" value="Genomic_DNA"/>
</dbReference>
<keyword evidence="5 6" id="KW-0687">Ribonucleoprotein</keyword>
<name>A0A0G0YH24_UNCC2</name>